<feature type="compositionally biased region" description="Low complexity" evidence="2">
    <location>
        <begin position="515"/>
        <end position="524"/>
    </location>
</feature>
<feature type="region of interest" description="Disordered" evidence="2">
    <location>
        <begin position="165"/>
        <end position="189"/>
    </location>
</feature>
<keyword evidence="4" id="KW-1185">Reference proteome</keyword>
<proteinExistence type="predicted"/>
<feature type="compositionally biased region" description="Polar residues" evidence="2">
    <location>
        <begin position="459"/>
        <end position="479"/>
    </location>
</feature>
<feature type="coiled-coil region" evidence="1">
    <location>
        <begin position="603"/>
        <end position="637"/>
    </location>
</feature>
<protein>
    <submittedName>
        <fullName evidence="3">Uncharacterized protein</fullName>
    </submittedName>
</protein>
<feature type="compositionally biased region" description="Gly residues" evidence="2">
    <location>
        <begin position="503"/>
        <end position="514"/>
    </location>
</feature>
<dbReference type="Proteomes" id="UP000230066">
    <property type="component" value="Unassembled WGS sequence"/>
</dbReference>
<comment type="caution">
    <text evidence="3">The sequence shown here is derived from an EMBL/GenBank/DDBJ whole genome shotgun (WGS) entry which is preliminary data.</text>
</comment>
<evidence type="ECO:0000256" key="1">
    <source>
        <dbReference type="SAM" id="Coils"/>
    </source>
</evidence>
<feature type="region of interest" description="Disordered" evidence="2">
    <location>
        <begin position="459"/>
        <end position="532"/>
    </location>
</feature>
<dbReference type="EMBL" id="JXXN02000241">
    <property type="protein sequence ID" value="THD28081.1"/>
    <property type="molecule type" value="Genomic_DNA"/>
</dbReference>
<keyword evidence="1" id="KW-0175">Coiled coil</keyword>
<evidence type="ECO:0000256" key="2">
    <source>
        <dbReference type="SAM" id="MobiDB-lite"/>
    </source>
</evidence>
<sequence length="645" mass="69435">MNGQTATRTFTQPANVAPAYSLLRDVNGHPGKSDLSIGRYTAVSKSVTKTNGTTKGIYPPAIGRSTVISPSSTTGATIETNRRSQSQQNLGRTSGIVYNSMQTDSTKCLLNGGSNSVTYTPVSSIHNQSNCITVPSQRGAFKLAEPQHTKSHSVTSTVFLRESSSNTVNRSAGGSLSCGQPSPSSTTEESVLSALSPTSSNNTVRITPGRPQHQSYWLHQSEILLPTDRDLVGSANLLNGGDYTPRSEIRVASVSNLDAAAKSQTIGTFHTLDQNGSRCFSGSSMIFAGHQSRNDSEDYLGNFASGPSHRKIQNLHGSGGAQRRFPSDTTLNFTPRDGAQVYTSGNKPGPVTIPARSRSAQPSPGPSPMPSPTSFYRASDSNLAQDYGATSTDGRSRIMKITPTQTDMNYAHSRRNASSPPNLEKQKVNSFSVDGPDDENESPILPSVREIIRQVEAMTQSNAATSTTDISTLGQSGQSGIPRYQRQIQPRRPSNNNVDQSGRSGGSGGSGGGILRQSGGSSQRTPSAPQLRTQYTPIQAKFNASVSLAQSKTVAPPVPPHGTTRSKAIIGAFTRRVDSNYTDFGSSNTNKKTELLSHLPTDYQKLREAFIEQRREIQRLRKQLAEKDVLINQLQNDIRLYEPWR</sequence>
<organism evidence="3 4">
    <name type="scientific">Fasciola hepatica</name>
    <name type="common">Liver fluke</name>
    <dbReference type="NCBI Taxonomy" id="6192"/>
    <lineage>
        <taxon>Eukaryota</taxon>
        <taxon>Metazoa</taxon>
        <taxon>Spiralia</taxon>
        <taxon>Lophotrochozoa</taxon>
        <taxon>Platyhelminthes</taxon>
        <taxon>Trematoda</taxon>
        <taxon>Digenea</taxon>
        <taxon>Plagiorchiida</taxon>
        <taxon>Echinostomata</taxon>
        <taxon>Echinostomatoidea</taxon>
        <taxon>Fasciolidae</taxon>
        <taxon>Fasciola</taxon>
    </lineage>
</organism>
<reference evidence="3" key="1">
    <citation type="submission" date="2019-03" db="EMBL/GenBank/DDBJ databases">
        <title>Improved annotation for the trematode Fasciola hepatica.</title>
        <authorList>
            <person name="Choi Y.-J."/>
            <person name="Martin J."/>
            <person name="Mitreva M."/>
        </authorList>
    </citation>
    <scope>NUCLEOTIDE SEQUENCE [LARGE SCALE GENOMIC DNA]</scope>
</reference>
<evidence type="ECO:0000313" key="4">
    <source>
        <dbReference type="Proteomes" id="UP000230066"/>
    </source>
</evidence>
<feature type="region of interest" description="Disordered" evidence="2">
    <location>
        <begin position="405"/>
        <end position="443"/>
    </location>
</feature>
<feature type="region of interest" description="Disordered" evidence="2">
    <location>
        <begin position="336"/>
        <end position="378"/>
    </location>
</feature>
<evidence type="ECO:0000313" key="3">
    <source>
        <dbReference type="EMBL" id="THD28081.1"/>
    </source>
</evidence>
<feature type="compositionally biased region" description="Low complexity" evidence="2">
    <location>
        <begin position="481"/>
        <end position="493"/>
    </location>
</feature>
<gene>
    <name evidence="3" type="ORF">D915_001160</name>
</gene>
<name>A0A4E0RMP9_FASHE</name>
<feature type="region of interest" description="Disordered" evidence="2">
    <location>
        <begin position="70"/>
        <end position="90"/>
    </location>
</feature>
<accession>A0A4E0RMP9</accession>
<dbReference type="AlphaFoldDB" id="A0A4E0RMP9"/>